<dbReference type="Pfam" id="PF13413">
    <property type="entry name" value="HTH_25"/>
    <property type="match status" value="1"/>
</dbReference>
<gene>
    <name evidence="3" type="ORF">BM613_04745</name>
</gene>
<dbReference type="GO" id="GO:0003677">
    <property type="term" value="F:DNA binding"/>
    <property type="evidence" value="ECO:0007669"/>
    <property type="project" value="InterPro"/>
</dbReference>
<dbReference type="InterPro" id="IPR001387">
    <property type="entry name" value="Cro/C1-type_HTH"/>
</dbReference>
<protein>
    <recommendedName>
        <fullName evidence="2">Cytoskeleton protein RodZ-like C-terminal domain-containing protein</fullName>
    </recommendedName>
</protein>
<feature type="transmembrane region" description="Helical" evidence="1">
    <location>
        <begin position="147"/>
        <end position="173"/>
    </location>
</feature>
<evidence type="ECO:0000256" key="1">
    <source>
        <dbReference type="SAM" id="Phobius"/>
    </source>
</evidence>
<evidence type="ECO:0000259" key="2">
    <source>
        <dbReference type="Pfam" id="PF13464"/>
    </source>
</evidence>
<dbReference type="SUPFAM" id="SSF47413">
    <property type="entry name" value="lambda repressor-like DNA-binding domains"/>
    <property type="match status" value="1"/>
</dbReference>
<comment type="caution">
    <text evidence="3">The sequence shown here is derived from an EMBL/GenBank/DDBJ whole genome shotgun (WGS) entry which is preliminary data.</text>
</comment>
<dbReference type="RefSeq" id="WP_146192764.1">
    <property type="nucleotide sequence ID" value="NZ_MPDK01000005.1"/>
</dbReference>
<accession>A0A2U3DAC2</accession>
<dbReference type="InterPro" id="IPR010982">
    <property type="entry name" value="Lambda_DNA-bd_dom_sf"/>
</dbReference>
<dbReference type="EMBL" id="MPDK01000005">
    <property type="protein sequence ID" value="PWI58239.1"/>
    <property type="molecule type" value="Genomic_DNA"/>
</dbReference>
<keyword evidence="1" id="KW-0472">Membrane</keyword>
<dbReference type="Gene3D" id="1.10.260.40">
    <property type="entry name" value="lambda repressor-like DNA-binding domains"/>
    <property type="match status" value="1"/>
</dbReference>
<sequence length="315" mass="34107">MQENGSGMKRDDFSGSQEALRELGNYLRQTREARGLTLSDVVEATKIRSRYLLAIEEGDLSIMPGIVYARGFIRSYADYLGLDGAKLTAQYLAHRVENGEAQANERTPAIDRYTDAEPIGSRTIGKQTADVKKWSTKQRPLFLSRRWTWQASLGALALLFVALTLIIVVTAAVHQPPARKSMTLFSSSKSHSGVGTKANAGTHHGSTRVPAANAVVLTETQSTPIRATFQVVTGEPLKLSVTAVSGRCWIQVVGDGQMLVTSEILTPGQTVSWTAQHSIQIDAGASRKISMTINGLPVPLAKSAQGGYTYSFVKK</sequence>
<dbReference type="Pfam" id="PF13464">
    <property type="entry name" value="RodZ_C"/>
    <property type="match status" value="1"/>
</dbReference>
<dbReference type="Proteomes" id="UP000245380">
    <property type="component" value="Unassembled WGS sequence"/>
</dbReference>
<keyword evidence="4" id="KW-1185">Reference proteome</keyword>
<dbReference type="AlphaFoldDB" id="A0A2U3DAC2"/>
<proteinExistence type="predicted"/>
<dbReference type="CDD" id="cd00093">
    <property type="entry name" value="HTH_XRE"/>
    <property type="match status" value="1"/>
</dbReference>
<name>A0A2U3DAC2_SULT2</name>
<dbReference type="OrthoDB" id="9797543at2"/>
<keyword evidence="1" id="KW-0812">Transmembrane</keyword>
<evidence type="ECO:0000313" key="3">
    <source>
        <dbReference type="EMBL" id="PWI58239.1"/>
    </source>
</evidence>
<dbReference type="InterPro" id="IPR050400">
    <property type="entry name" value="Bact_Cytoskel_RodZ"/>
</dbReference>
<evidence type="ECO:0000313" key="4">
    <source>
        <dbReference type="Proteomes" id="UP000245380"/>
    </source>
</evidence>
<feature type="domain" description="Cytoskeleton protein RodZ-like C-terminal" evidence="2">
    <location>
        <begin position="244"/>
        <end position="306"/>
    </location>
</feature>
<dbReference type="InterPro" id="IPR025194">
    <property type="entry name" value="RodZ-like_C"/>
</dbReference>
<dbReference type="PANTHER" id="PTHR34475:SF1">
    <property type="entry name" value="CYTOSKELETON PROTEIN RODZ"/>
    <property type="match status" value="1"/>
</dbReference>
<organism evidence="3 4">
    <name type="scientific">Sulfoacidibacillus thermotolerans</name>
    <name type="common">Acidibacillus sulfuroxidans</name>
    <dbReference type="NCBI Taxonomy" id="1765684"/>
    <lineage>
        <taxon>Bacteria</taxon>
        <taxon>Bacillati</taxon>
        <taxon>Bacillota</taxon>
        <taxon>Bacilli</taxon>
        <taxon>Bacillales</taxon>
        <taxon>Alicyclobacillaceae</taxon>
        <taxon>Sulfoacidibacillus</taxon>
    </lineage>
</organism>
<reference evidence="3 4" key="1">
    <citation type="submission" date="2016-11" db="EMBL/GenBank/DDBJ databases">
        <title>Comparative genomics of Acidibacillus ferroxidans species.</title>
        <authorList>
            <person name="Oliveira G."/>
            <person name="Nunes G."/>
            <person name="Oliveira R."/>
            <person name="Araujo F."/>
            <person name="Salim A."/>
            <person name="Scholte L."/>
            <person name="Morais D."/>
            <person name="Nancucheo I."/>
            <person name="Johnson D.B."/>
            <person name="Grail B."/>
            <person name="Bittencourt J."/>
            <person name="Valadares R."/>
        </authorList>
    </citation>
    <scope>NUCLEOTIDE SEQUENCE [LARGE SCALE GENOMIC DNA]</scope>
    <source>
        <strain evidence="3 4">Y002</strain>
    </source>
</reference>
<dbReference type="PANTHER" id="PTHR34475">
    <property type="match status" value="1"/>
</dbReference>
<keyword evidence="1" id="KW-1133">Transmembrane helix</keyword>